<comment type="function">
    <text evidence="5">Bidirectionally degrades single-stranded DNA into large acid-insoluble oligonucleotides, which are then degraded further into small acid-soluble oligonucleotides.</text>
</comment>
<keyword evidence="7" id="KW-0175">Coiled coil</keyword>
<evidence type="ECO:0000256" key="5">
    <source>
        <dbReference type="HAMAP-Rule" id="MF_00378"/>
    </source>
</evidence>
<evidence type="ECO:0000256" key="7">
    <source>
        <dbReference type="SAM" id="Coils"/>
    </source>
</evidence>
<reference evidence="10 11" key="1">
    <citation type="submission" date="2023-07" db="EMBL/GenBank/DDBJ databases">
        <title>Genomic Encyclopedia of Type Strains, Phase IV (KMG-IV): sequencing the most valuable type-strain genomes for metagenomic binning, comparative biology and taxonomic classification.</title>
        <authorList>
            <person name="Goeker M."/>
        </authorList>
    </citation>
    <scope>NUCLEOTIDE SEQUENCE [LARGE SCALE GENOMIC DNA]</scope>
    <source>
        <strain evidence="10 11">DSM 9768</strain>
    </source>
</reference>
<keyword evidence="11" id="KW-1185">Reference proteome</keyword>
<keyword evidence="3 5" id="KW-0378">Hydrolase</keyword>
<comment type="subcellular location">
    <subcellularLocation>
        <location evidence="5 6">Cytoplasm</location>
    </subcellularLocation>
</comment>
<dbReference type="EC" id="3.1.11.6" evidence="5"/>
<evidence type="ECO:0000256" key="3">
    <source>
        <dbReference type="ARBA" id="ARBA00022801"/>
    </source>
</evidence>
<dbReference type="Pfam" id="PF13742">
    <property type="entry name" value="tRNA_anti_2"/>
    <property type="match status" value="1"/>
</dbReference>
<keyword evidence="2 5" id="KW-0540">Nuclease</keyword>
<feature type="domain" description="Exonuclease VII large subunit C-terminal" evidence="8">
    <location>
        <begin position="125"/>
        <end position="438"/>
    </location>
</feature>
<evidence type="ECO:0000259" key="9">
    <source>
        <dbReference type="Pfam" id="PF13742"/>
    </source>
</evidence>
<dbReference type="RefSeq" id="WP_307328080.1">
    <property type="nucleotide sequence ID" value="NZ_JAUSUG010000015.1"/>
</dbReference>
<evidence type="ECO:0000256" key="4">
    <source>
        <dbReference type="ARBA" id="ARBA00022839"/>
    </source>
</evidence>
<proteinExistence type="inferred from homology"/>
<protein>
    <recommendedName>
        <fullName evidence="5">Exodeoxyribonuclease 7 large subunit</fullName>
        <ecNumber evidence="5">3.1.11.6</ecNumber>
    </recommendedName>
    <alternativeName>
        <fullName evidence="5">Exodeoxyribonuclease VII large subunit</fullName>
        <shortName evidence="5">Exonuclease VII large subunit</shortName>
    </alternativeName>
</protein>
<dbReference type="Proteomes" id="UP001230005">
    <property type="component" value="Unassembled WGS sequence"/>
</dbReference>
<organism evidence="10 11">
    <name type="scientific">Evansella vedderi</name>
    <dbReference type="NCBI Taxonomy" id="38282"/>
    <lineage>
        <taxon>Bacteria</taxon>
        <taxon>Bacillati</taxon>
        <taxon>Bacillota</taxon>
        <taxon>Bacilli</taxon>
        <taxon>Bacillales</taxon>
        <taxon>Bacillaceae</taxon>
        <taxon>Evansella</taxon>
    </lineage>
</organism>
<evidence type="ECO:0000313" key="10">
    <source>
        <dbReference type="EMBL" id="MDQ0256249.1"/>
    </source>
</evidence>
<keyword evidence="4 5" id="KW-0269">Exonuclease</keyword>
<dbReference type="CDD" id="cd04489">
    <property type="entry name" value="ExoVII_LU_OBF"/>
    <property type="match status" value="1"/>
</dbReference>
<evidence type="ECO:0000256" key="2">
    <source>
        <dbReference type="ARBA" id="ARBA00022722"/>
    </source>
</evidence>
<dbReference type="InterPro" id="IPR020579">
    <property type="entry name" value="Exonuc_VII_lsu_C"/>
</dbReference>
<dbReference type="NCBIfam" id="TIGR00237">
    <property type="entry name" value="xseA"/>
    <property type="match status" value="1"/>
</dbReference>
<accession>A0ABT9ZYC6</accession>
<dbReference type="GO" id="GO:0008855">
    <property type="term" value="F:exodeoxyribonuclease VII activity"/>
    <property type="evidence" value="ECO:0007669"/>
    <property type="project" value="UniProtKB-EC"/>
</dbReference>
<sequence length="457" mass="52505">MSRDFMSVSEVTRRIKRIIDGDETLQNVWMRAEISNFNHHSRGHMYFTLKDDKSRINSVMFAGNNRFLKFTPENGMSVLVRGDISVYEPHGQYQLYVKEMQPDGIGNLYLAYENLKKKLEMAGFFSNEKKKTIPSMPKEIAVVTSPTGAAVKDIIITIKRRFPLVKVTLLPVLVQGPNAPVSIAKAINQANEANRFDVMIVGRGGGSLEELWAFNEQIVAEAIYESNVPIISAVGHETDITISDFVADLRAPTPTAAAEMAVPDMLELANVIQNRKDRLVRAMDRKRSLQKERLSFFTKSYAFRYPRHLIEQKEQDLDRLVESMRKAVDRQFSKKQDKLEELHSRIQRVHPELKWKEEKSKLVHLDNLFRKTMKQAIQEKEMKYSMLLSKLSVLSPLKIMERGYSLVYDENNQLIKSVDGVKRDSDLTIRLQDGKLKCLVEETIKEKLPTVKSEGRK</sequence>
<feature type="domain" description="OB-fold nucleic acid binding" evidence="9">
    <location>
        <begin position="6"/>
        <end position="101"/>
    </location>
</feature>
<dbReference type="PANTHER" id="PTHR30008:SF0">
    <property type="entry name" value="EXODEOXYRIBONUCLEASE 7 LARGE SUBUNIT"/>
    <property type="match status" value="1"/>
</dbReference>
<dbReference type="EMBL" id="JAUSUG010000015">
    <property type="protein sequence ID" value="MDQ0256249.1"/>
    <property type="molecule type" value="Genomic_DNA"/>
</dbReference>
<comment type="subunit">
    <text evidence="5">Heterooligomer composed of large and small subunits.</text>
</comment>
<dbReference type="InterPro" id="IPR003753">
    <property type="entry name" value="Exonuc_VII_L"/>
</dbReference>
<evidence type="ECO:0000259" key="8">
    <source>
        <dbReference type="Pfam" id="PF02601"/>
    </source>
</evidence>
<comment type="similarity">
    <text evidence="5 6">Belongs to the XseA family.</text>
</comment>
<dbReference type="PANTHER" id="PTHR30008">
    <property type="entry name" value="EXODEOXYRIBONUCLEASE 7 LARGE SUBUNIT"/>
    <property type="match status" value="1"/>
</dbReference>
<dbReference type="HAMAP" id="MF_00378">
    <property type="entry name" value="Exonuc_7_L"/>
    <property type="match status" value="1"/>
</dbReference>
<name>A0ABT9ZYC6_9BACI</name>
<dbReference type="Pfam" id="PF02601">
    <property type="entry name" value="Exonuc_VII_L"/>
    <property type="match status" value="1"/>
</dbReference>
<comment type="caution">
    <text evidence="10">The sequence shown here is derived from an EMBL/GenBank/DDBJ whole genome shotgun (WGS) entry which is preliminary data.</text>
</comment>
<evidence type="ECO:0000256" key="1">
    <source>
        <dbReference type="ARBA" id="ARBA00022490"/>
    </source>
</evidence>
<evidence type="ECO:0000256" key="6">
    <source>
        <dbReference type="RuleBase" id="RU004355"/>
    </source>
</evidence>
<feature type="coiled-coil region" evidence="7">
    <location>
        <begin position="272"/>
        <end position="330"/>
    </location>
</feature>
<keyword evidence="1 5" id="KW-0963">Cytoplasm</keyword>
<evidence type="ECO:0000313" key="11">
    <source>
        <dbReference type="Proteomes" id="UP001230005"/>
    </source>
</evidence>
<comment type="catalytic activity">
    <reaction evidence="5 6">
        <text>Exonucleolytic cleavage in either 5'- to 3'- or 3'- to 5'-direction to yield nucleoside 5'-phosphates.</text>
        <dbReference type="EC" id="3.1.11.6"/>
    </reaction>
</comment>
<gene>
    <name evidence="5" type="primary">xseA</name>
    <name evidence="10" type="ORF">J2S74_003667</name>
</gene>
<dbReference type="InterPro" id="IPR025824">
    <property type="entry name" value="OB-fold_nuc-bd_dom"/>
</dbReference>